<dbReference type="OrthoDB" id="546632at2759"/>
<evidence type="ECO:0000313" key="8">
    <source>
        <dbReference type="EMBL" id="EAX83932.1"/>
    </source>
</evidence>
<dbReference type="GO" id="GO:0047555">
    <property type="term" value="F:3',5'-cyclic-GMP phosphodiesterase activity"/>
    <property type="evidence" value="ECO:0000318"/>
    <property type="project" value="GO_Central"/>
</dbReference>
<feature type="binding site" evidence="5">
    <location>
        <position position="362"/>
    </location>
    <ligand>
        <name>Zn(2+)</name>
        <dbReference type="ChEBI" id="CHEBI:29105"/>
        <label>1</label>
    </ligand>
</feature>
<dbReference type="GO" id="GO:0007165">
    <property type="term" value="P:signal transduction"/>
    <property type="evidence" value="ECO:0007669"/>
    <property type="project" value="InterPro"/>
</dbReference>
<keyword evidence="1 5" id="KW-0479">Metal-binding</keyword>
<name>A2GFY4_TRIV3</name>
<keyword evidence="9" id="KW-1185">Reference proteome</keyword>
<dbReference type="SUPFAM" id="SSF109604">
    <property type="entry name" value="HD-domain/PDEase-like"/>
    <property type="match status" value="1"/>
</dbReference>
<evidence type="ECO:0000256" key="1">
    <source>
        <dbReference type="ARBA" id="ARBA00022723"/>
    </source>
</evidence>
<dbReference type="CDD" id="cd00077">
    <property type="entry name" value="HDc"/>
    <property type="match status" value="1"/>
</dbReference>
<sequence length="457" mass="52893">MIEFDAIPDMPFTGQQTELCKTMIKIAKECDSNACFLCRLHKKYKSIYIIASNFAGFKGDGIYEILGSDLESLCSTITTQKQNKFGNIRGNFFVSTIPITDKDLNLFITLLTGDPLDKTLIPDFSELIDLINKNHYDYTTMIDHVERTPQIMLDAYQNFMFTIERFDNDSLFEIVVCLFSQIIKRSQLDIDFETFVRFLYKIRSLYNDVPYHNWRHACDACQFVYFALLQKPIEHFIQPIDYFSLMTAAICHDVGHNGRSNDFHRQVNSKYAQESGSNQPPLEYHHQKITIEFLSNEFSKSIQTFNDETRRIYFKFVSNIILATDMSKHQDYIVSFNNIAGSYKDTEDERLLACQAIMKLADLSNTCRPFGEAATMSAQLQEEWYTQGDEQLKRGLEITKGFDRNNKTPLPQGQVGFYKYVTLKLLLADQKLFNAFDGCIQQFNTNLAEWEALCAQL</sequence>
<dbReference type="VEuPathDB" id="TrichDB:TVAGG3_0908920"/>
<dbReference type="PANTHER" id="PTHR11347">
    <property type="entry name" value="CYCLIC NUCLEOTIDE PHOSPHODIESTERASE"/>
    <property type="match status" value="1"/>
</dbReference>
<dbReference type="SMR" id="A2GFY4"/>
<dbReference type="KEGG" id="tva:4741565"/>
<feature type="binding site" evidence="5">
    <location>
        <position position="253"/>
    </location>
    <ligand>
        <name>Zn(2+)</name>
        <dbReference type="ChEBI" id="CHEBI:29105"/>
        <label>2</label>
    </ligand>
</feature>
<feature type="binding site" evidence="4">
    <location>
        <position position="362"/>
    </location>
    <ligand>
        <name>AMP</name>
        <dbReference type="ChEBI" id="CHEBI:456215"/>
    </ligand>
</feature>
<evidence type="ECO:0000256" key="4">
    <source>
        <dbReference type="PIRSR" id="PIRSR623088-2"/>
    </source>
</evidence>
<dbReference type="Gene3D" id="1.10.1300.10">
    <property type="entry name" value="3'5'-cyclic nucleotide phosphodiesterase, catalytic domain"/>
    <property type="match status" value="1"/>
</dbReference>
<feature type="binding site" evidence="4">
    <location>
        <begin position="212"/>
        <end position="216"/>
    </location>
    <ligand>
        <name>AMP</name>
        <dbReference type="ChEBI" id="CHEBI:456215"/>
    </ligand>
</feature>
<dbReference type="VEuPathDB" id="TrichDB:TVAG_440010"/>
<accession>A2GFY4</accession>
<dbReference type="PRINTS" id="PR00387">
    <property type="entry name" value="PDIESTERASE1"/>
</dbReference>
<feature type="binding site" evidence="5">
    <location>
        <position position="216"/>
    </location>
    <ligand>
        <name>Zn(2+)</name>
        <dbReference type="ChEBI" id="CHEBI:29105"/>
        <label>1</label>
    </ligand>
</feature>
<evidence type="ECO:0000256" key="6">
    <source>
        <dbReference type="RuleBase" id="RU363067"/>
    </source>
</evidence>
<dbReference type="PROSITE" id="PS00126">
    <property type="entry name" value="PDEASE_I_1"/>
    <property type="match status" value="1"/>
</dbReference>
<feature type="active site" description="Proton donor" evidence="3">
    <location>
        <position position="212"/>
    </location>
</feature>
<feature type="binding site" evidence="5">
    <location>
        <position position="253"/>
    </location>
    <ligand>
        <name>Zn(2+)</name>
        <dbReference type="ChEBI" id="CHEBI:29105"/>
        <label>1</label>
    </ligand>
</feature>
<dbReference type="InterPro" id="IPR003607">
    <property type="entry name" value="HD/PDEase_dom"/>
</dbReference>
<reference evidence="8" key="1">
    <citation type="submission" date="2006-10" db="EMBL/GenBank/DDBJ databases">
        <authorList>
            <person name="Amadeo P."/>
            <person name="Zhao Q."/>
            <person name="Wortman J."/>
            <person name="Fraser-Liggett C."/>
            <person name="Carlton J."/>
        </authorList>
    </citation>
    <scope>NUCLEOTIDE SEQUENCE</scope>
    <source>
        <strain evidence="8">G3</strain>
    </source>
</reference>
<evidence type="ECO:0000259" key="7">
    <source>
        <dbReference type="PROSITE" id="PS51845"/>
    </source>
</evidence>
<dbReference type="Proteomes" id="UP000001542">
    <property type="component" value="Unassembled WGS sequence"/>
</dbReference>
<dbReference type="Pfam" id="PF00233">
    <property type="entry name" value="PDEase_I"/>
    <property type="match status" value="1"/>
</dbReference>
<dbReference type="InterPro" id="IPR002073">
    <property type="entry name" value="PDEase_catalytic_dom"/>
</dbReference>
<dbReference type="InterPro" id="IPR023088">
    <property type="entry name" value="PDEase"/>
</dbReference>
<dbReference type="InterPro" id="IPR036971">
    <property type="entry name" value="PDEase_catalytic_dom_sf"/>
</dbReference>
<proteinExistence type="inferred from homology"/>
<dbReference type="AlphaFoldDB" id="A2GFY4"/>
<dbReference type="PROSITE" id="PS51845">
    <property type="entry name" value="PDEASE_I_2"/>
    <property type="match status" value="1"/>
</dbReference>
<dbReference type="RefSeq" id="XP_001296862.1">
    <property type="nucleotide sequence ID" value="XM_001296861.1"/>
</dbReference>
<gene>
    <name evidence="8" type="ORF">TVAG_440010</name>
</gene>
<feature type="binding site" evidence="5">
    <location>
        <position position="252"/>
    </location>
    <ligand>
        <name>Zn(2+)</name>
        <dbReference type="ChEBI" id="CHEBI:29105"/>
        <label>1</label>
    </ligand>
</feature>
<evidence type="ECO:0000313" key="9">
    <source>
        <dbReference type="Proteomes" id="UP000001542"/>
    </source>
</evidence>
<dbReference type="EC" id="3.1.4.-" evidence="6"/>
<dbReference type="GO" id="GO:0141162">
    <property type="term" value="P:negative regulation of cAMP/PKA signal transduction"/>
    <property type="evidence" value="ECO:0000318"/>
    <property type="project" value="GO_Central"/>
</dbReference>
<dbReference type="InParanoid" id="A2GFY4"/>
<comment type="cofactor">
    <cofactor evidence="6">
        <name>a divalent metal cation</name>
        <dbReference type="ChEBI" id="CHEBI:60240"/>
    </cofactor>
    <text evidence="6">Binds 2 divalent metal cations per subunit. Site 1 may preferentially bind zinc ions, while site 2 has a preference for magnesium and/or manganese ions.</text>
</comment>
<dbReference type="GO" id="GO:0004115">
    <property type="term" value="F:3',5'-cyclic-AMP phosphodiesterase activity"/>
    <property type="evidence" value="ECO:0000318"/>
    <property type="project" value="GO_Central"/>
</dbReference>
<evidence type="ECO:0000256" key="2">
    <source>
        <dbReference type="ARBA" id="ARBA00022801"/>
    </source>
</evidence>
<feature type="domain" description="PDEase" evidence="7">
    <location>
        <begin position="140"/>
        <end position="457"/>
    </location>
</feature>
<dbReference type="EMBL" id="DS115640">
    <property type="protein sequence ID" value="EAX83932.1"/>
    <property type="molecule type" value="Genomic_DNA"/>
</dbReference>
<dbReference type="InterPro" id="IPR023174">
    <property type="entry name" value="PDEase_CS"/>
</dbReference>
<feature type="binding site" evidence="4">
    <location>
        <position position="414"/>
    </location>
    <ligand>
        <name>AMP</name>
        <dbReference type="ChEBI" id="CHEBI:456215"/>
    </ligand>
</feature>
<reference evidence="8" key="2">
    <citation type="journal article" date="2007" name="Science">
        <title>Draft genome sequence of the sexually transmitted pathogen Trichomonas vaginalis.</title>
        <authorList>
            <person name="Carlton J.M."/>
            <person name="Hirt R.P."/>
            <person name="Silva J.C."/>
            <person name="Delcher A.L."/>
            <person name="Schatz M."/>
            <person name="Zhao Q."/>
            <person name="Wortman J.R."/>
            <person name="Bidwell S.L."/>
            <person name="Alsmark U.C.M."/>
            <person name="Besteiro S."/>
            <person name="Sicheritz-Ponten T."/>
            <person name="Noel C.J."/>
            <person name="Dacks J.B."/>
            <person name="Foster P.G."/>
            <person name="Simillion C."/>
            <person name="Van de Peer Y."/>
            <person name="Miranda-Saavedra D."/>
            <person name="Barton G.J."/>
            <person name="Westrop G.D."/>
            <person name="Mueller S."/>
            <person name="Dessi D."/>
            <person name="Fiori P.L."/>
            <person name="Ren Q."/>
            <person name="Paulsen I."/>
            <person name="Zhang H."/>
            <person name="Bastida-Corcuera F.D."/>
            <person name="Simoes-Barbosa A."/>
            <person name="Brown M.T."/>
            <person name="Hayes R.D."/>
            <person name="Mukherjee M."/>
            <person name="Okumura C.Y."/>
            <person name="Schneider R."/>
            <person name="Smith A.J."/>
            <person name="Vanacova S."/>
            <person name="Villalvazo M."/>
            <person name="Haas B.J."/>
            <person name="Pertea M."/>
            <person name="Feldblyum T.V."/>
            <person name="Utterback T.R."/>
            <person name="Shu C.L."/>
            <person name="Osoegawa K."/>
            <person name="de Jong P.J."/>
            <person name="Hrdy I."/>
            <person name="Horvathova L."/>
            <person name="Zubacova Z."/>
            <person name="Dolezal P."/>
            <person name="Malik S.B."/>
            <person name="Logsdon J.M. Jr."/>
            <person name="Henze K."/>
            <person name="Gupta A."/>
            <person name="Wang C.C."/>
            <person name="Dunne R.L."/>
            <person name="Upcroft J.A."/>
            <person name="Upcroft P."/>
            <person name="White O."/>
            <person name="Salzberg S.L."/>
            <person name="Tang P."/>
            <person name="Chiu C.-H."/>
            <person name="Lee Y.-S."/>
            <person name="Embley T.M."/>
            <person name="Coombs G.H."/>
            <person name="Mottram J.C."/>
            <person name="Tachezy J."/>
            <person name="Fraser-Liggett C.M."/>
            <person name="Johnson P.J."/>
        </authorList>
    </citation>
    <scope>NUCLEOTIDE SEQUENCE [LARGE SCALE GENOMIC DNA]</scope>
    <source>
        <strain evidence="8">G3</strain>
    </source>
</reference>
<evidence type="ECO:0000256" key="5">
    <source>
        <dbReference type="PIRSR" id="PIRSR623088-3"/>
    </source>
</evidence>
<protein>
    <recommendedName>
        <fullName evidence="6">Phosphodiesterase</fullName>
        <ecNumber evidence="6">3.1.4.-</ecNumber>
    </recommendedName>
</protein>
<dbReference type="eggNOG" id="KOG3689">
    <property type="taxonomic scope" value="Eukaryota"/>
</dbReference>
<evidence type="ECO:0000256" key="3">
    <source>
        <dbReference type="PIRSR" id="PIRSR623088-1"/>
    </source>
</evidence>
<comment type="similarity">
    <text evidence="6">Belongs to the cyclic nucleotide phosphodiesterase family.</text>
</comment>
<dbReference type="OMA" id="VINSWIT"/>
<dbReference type="GO" id="GO:0046872">
    <property type="term" value="F:metal ion binding"/>
    <property type="evidence" value="ECO:0007669"/>
    <property type="project" value="UniProtKB-KW"/>
</dbReference>
<feature type="binding site" evidence="4">
    <location>
        <position position="253"/>
    </location>
    <ligand>
        <name>AMP</name>
        <dbReference type="ChEBI" id="CHEBI:456215"/>
    </ligand>
</feature>
<keyword evidence="2 6" id="KW-0378">Hydrolase</keyword>
<organism evidence="8 9">
    <name type="scientific">Trichomonas vaginalis (strain ATCC PRA-98 / G3)</name>
    <dbReference type="NCBI Taxonomy" id="412133"/>
    <lineage>
        <taxon>Eukaryota</taxon>
        <taxon>Metamonada</taxon>
        <taxon>Parabasalia</taxon>
        <taxon>Trichomonadida</taxon>
        <taxon>Trichomonadidae</taxon>
        <taxon>Trichomonas</taxon>
    </lineage>
</organism>